<keyword evidence="3" id="KW-1185">Reference proteome</keyword>
<feature type="compositionally biased region" description="Polar residues" evidence="1">
    <location>
        <begin position="7"/>
        <end position="19"/>
    </location>
</feature>
<gene>
    <name evidence="2" type="ORF">AURDEDRAFT_174983</name>
</gene>
<dbReference type="EMBL" id="JH687874">
    <property type="protein sequence ID" value="EJD35983.1"/>
    <property type="molecule type" value="Genomic_DNA"/>
</dbReference>
<organism evidence="2 3">
    <name type="scientific">Auricularia subglabra (strain TFB-10046 / SS5)</name>
    <name type="common">White-rot fungus</name>
    <name type="synonym">Auricularia delicata (strain TFB10046)</name>
    <dbReference type="NCBI Taxonomy" id="717982"/>
    <lineage>
        <taxon>Eukaryota</taxon>
        <taxon>Fungi</taxon>
        <taxon>Dikarya</taxon>
        <taxon>Basidiomycota</taxon>
        <taxon>Agaricomycotina</taxon>
        <taxon>Agaricomycetes</taxon>
        <taxon>Auriculariales</taxon>
        <taxon>Auriculariaceae</taxon>
        <taxon>Auricularia</taxon>
    </lineage>
</organism>
<dbReference type="AlphaFoldDB" id="J0WSD9"/>
<evidence type="ECO:0000313" key="3">
    <source>
        <dbReference type="Proteomes" id="UP000006514"/>
    </source>
</evidence>
<reference evidence="3" key="1">
    <citation type="journal article" date="2012" name="Science">
        <title>The Paleozoic origin of enzymatic lignin decomposition reconstructed from 31 fungal genomes.</title>
        <authorList>
            <person name="Floudas D."/>
            <person name="Binder M."/>
            <person name="Riley R."/>
            <person name="Barry K."/>
            <person name="Blanchette R.A."/>
            <person name="Henrissat B."/>
            <person name="Martinez A.T."/>
            <person name="Otillar R."/>
            <person name="Spatafora J.W."/>
            <person name="Yadav J.S."/>
            <person name="Aerts A."/>
            <person name="Benoit I."/>
            <person name="Boyd A."/>
            <person name="Carlson A."/>
            <person name="Copeland A."/>
            <person name="Coutinho P.M."/>
            <person name="de Vries R.P."/>
            <person name="Ferreira P."/>
            <person name="Findley K."/>
            <person name="Foster B."/>
            <person name="Gaskell J."/>
            <person name="Glotzer D."/>
            <person name="Gorecki P."/>
            <person name="Heitman J."/>
            <person name="Hesse C."/>
            <person name="Hori C."/>
            <person name="Igarashi K."/>
            <person name="Jurgens J.A."/>
            <person name="Kallen N."/>
            <person name="Kersten P."/>
            <person name="Kohler A."/>
            <person name="Kuees U."/>
            <person name="Kumar T.K.A."/>
            <person name="Kuo A."/>
            <person name="LaButti K."/>
            <person name="Larrondo L.F."/>
            <person name="Lindquist E."/>
            <person name="Ling A."/>
            <person name="Lombard V."/>
            <person name="Lucas S."/>
            <person name="Lundell T."/>
            <person name="Martin R."/>
            <person name="McLaughlin D.J."/>
            <person name="Morgenstern I."/>
            <person name="Morin E."/>
            <person name="Murat C."/>
            <person name="Nagy L.G."/>
            <person name="Nolan M."/>
            <person name="Ohm R.A."/>
            <person name="Patyshakuliyeva A."/>
            <person name="Rokas A."/>
            <person name="Ruiz-Duenas F.J."/>
            <person name="Sabat G."/>
            <person name="Salamov A."/>
            <person name="Samejima M."/>
            <person name="Schmutz J."/>
            <person name="Slot J.C."/>
            <person name="St John F."/>
            <person name="Stenlid J."/>
            <person name="Sun H."/>
            <person name="Sun S."/>
            <person name="Syed K."/>
            <person name="Tsang A."/>
            <person name="Wiebenga A."/>
            <person name="Young D."/>
            <person name="Pisabarro A."/>
            <person name="Eastwood D.C."/>
            <person name="Martin F."/>
            <person name="Cullen D."/>
            <person name="Grigoriev I.V."/>
            <person name="Hibbett D.S."/>
        </authorList>
    </citation>
    <scope>NUCLEOTIDE SEQUENCE [LARGE SCALE GENOMIC DNA]</scope>
    <source>
        <strain evidence="3">TFB10046</strain>
    </source>
</reference>
<feature type="region of interest" description="Disordered" evidence="1">
    <location>
        <begin position="1"/>
        <end position="84"/>
    </location>
</feature>
<evidence type="ECO:0000256" key="1">
    <source>
        <dbReference type="SAM" id="MobiDB-lite"/>
    </source>
</evidence>
<sequence>MVLLRTPLQNRPDQEQPTTRAGPILTLGIPLPHRSVHHPSDRRPVAATIPQPSGDHYRRYQDRTPTPSANKSSHTPASTFTRRPRRTRRCIPAPPLGMSDAVSAHGPQPAGDHVATALIYRHRSMTVPPITVTTPLSDILAHRVRCRWSIGPSLRPWRSEGRPRSRLPYA</sequence>
<dbReference type="InParanoid" id="J0WSD9"/>
<proteinExistence type="predicted"/>
<name>J0WSD9_AURST</name>
<dbReference type="KEGG" id="adl:AURDEDRAFT_174983"/>
<accession>J0WSD9</accession>
<protein>
    <submittedName>
        <fullName evidence="2">Uncharacterized protein</fullName>
    </submittedName>
</protein>
<evidence type="ECO:0000313" key="2">
    <source>
        <dbReference type="EMBL" id="EJD35983.1"/>
    </source>
</evidence>
<feature type="compositionally biased region" description="Polar residues" evidence="1">
    <location>
        <begin position="63"/>
        <end position="74"/>
    </location>
</feature>
<dbReference type="Proteomes" id="UP000006514">
    <property type="component" value="Unassembled WGS sequence"/>
</dbReference>